<gene>
    <name evidence="1" type="ORF">AWB70_01232</name>
</gene>
<dbReference type="RefSeq" id="WP_053568030.1">
    <property type="nucleotide sequence ID" value="NZ_FCNY02000002.1"/>
</dbReference>
<evidence type="ECO:0000313" key="2">
    <source>
        <dbReference type="Proteomes" id="UP000054740"/>
    </source>
</evidence>
<organism evidence="1 2">
    <name type="scientific">Caballeronia cordobensis</name>
    <name type="common">Burkholderia cordobensis</name>
    <dbReference type="NCBI Taxonomy" id="1353886"/>
    <lineage>
        <taxon>Bacteria</taxon>
        <taxon>Pseudomonadati</taxon>
        <taxon>Pseudomonadota</taxon>
        <taxon>Betaproteobacteria</taxon>
        <taxon>Burkholderiales</taxon>
        <taxon>Burkholderiaceae</taxon>
        <taxon>Caballeronia</taxon>
    </lineage>
</organism>
<dbReference type="InterPro" id="IPR009241">
    <property type="entry name" value="HigB-like"/>
</dbReference>
<protein>
    <submittedName>
        <fullName evidence="1">Bacteriophage protein</fullName>
    </submittedName>
</protein>
<evidence type="ECO:0000313" key="1">
    <source>
        <dbReference type="EMBL" id="SAL22690.1"/>
    </source>
</evidence>
<name>A0A158FU36_CABCO</name>
<keyword evidence="2" id="KW-1185">Reference proteome</keyword>
<reference evidence="2" key="1">
    <citation type="submission" date="2016-01" db="EMBL/GenBank/DDBJ databases">
        <authorList>
            <person name="Peeters C."/>
        </authorList>
    </citation>
    <scope>NUCLEOTIDE SEQUENCE [LARGE SCALE GENOMIC DNA]</scope>
</reference>
<dbReference type="EMBL" id="FCNY02000002">
    <property type="protein sequence ID" value="SAL22690.1"/>
    <property type="molecule type" value="Genomic_DNA"/>
</dbReference>
<dbReference type="Pfam" id="PF05973">
    <property type="entry name" value="Gp49"/>
    <property type="match status" value="1"/>
</dbReference>
<dbReference type="Proteomes" id="UP000054740">
    <property type="component" value="Unassembled WGS sequence"/>
</dbReference>
<accession>A0A158FU36</accession>
<proteinExistence type="predicted"/>
<dbReference type="AlphaFoldDB" id="A0A158FU36"/>
<sequence length="118" mass="13628">MQQFVLKVRFFQQSPGNEPVREWLSNLDAADKKAIGADIKTVQIGWPLGMPLVRKLKKGLWEVRIHLHQRIARVLFTVKHGEMILLHGFIKKSQALPRNDFELAEARMKDVHDGVSYD</sequence>